<dbReference type="PANTHER" id="PTHR23345:SF33">
    <property type="entry name" value="CROSSVEINLESS D"/>
    <property type="match status" value="1"/>
</dbReference>
<dbReference type="Proteomes" id="UP000786811">
    <property type="component" value="Unassembled WGS sequence"/>
</dbReference>
<dbReference type="EMBL" id="CAJNRD030001121">
    <property type="protein sequence ID" value="CAG5097525.1"/>
    <property type="molecule type" value="Genomic_DNA"/>
</dbReference>
<comment type="caution">
    <text evidence="2">Lacks conserved residue(s) required for the propagation of feature annotation.</text>
</comment>
<dbReference type="InterPro" id="IPR011030">
    <property type="entry name" value="Lipovitellin_superhlx_dom"/>
</dbReference>
<accession>A0A8J2HFB6</accession>
<keyword evidence="6" id="KW-1185">Reference proteome</keyword>
<dbReference type="SMART" id="SM00638">
    <property type="entry name" value="LPD_N"/>
    <property type="match status" value="1"/>
</dbReference>
<dbReference type="PANTHER" id="PTHR23345">
    <property type="entry name" value="VITELLOGENIN-RELATED"/>
    <property type="match status" value="1"/>
</dbReference>
<dbReference type="Gene3D" id="1.25.10.20">
    <property type="entry name" value="Vitellinogen, superhelical"/>
    <property type="match status" value="1"/>
</dbReference>
<dbReference type="InterPro" id="IPR015816">
    <property type="entry name" value="Vitellinogen_b-sht_N"/>
</dbReference>
<name>A0A8J2HFB6_COTCN</name>
<evidence type="ECO:0000313" key="6">
    <source>
        <dbReference type="Proteomes" id="UP000786811"/>
    </source>
</evidence>
<dbReference type="InterPro" id="IPR015819">
    <property type="entry name" value="Lipid_transp_b-sht_shell"/>
</dbReference>
<sequence>MARGIKFIAALLVFIITINESIQESIPGLFPKEKTLIYNYYGDVKAGIIEPAAYASQYSISGKLHITHDTSNPKYQHSYLISLQDVKTGLHNGNAAHYEPTKILMPILEAAKVIEEPFIVVYDDFGQVEGVKIPEEEPLWSTNIKMAMASMLQLDLKNMKIDGPIKPHSFIVQEKSIHGDCWTSYDVHAKLPTNDQQDSPIVVTKFASPKNCTNYNVHVFDQMDAERCDVPKVISYKNNSILIEKLIAHGGVNYFPWLGRSEAHYVLNNASFILDKVVTSSEISLPEVDFKDMPLTTDISYQRPQGYYAENAAVDITNGLNVVKQDVIISKLVNMLNEAVDYLEKNHIDAKEPDSVNSQTINRILDIMSFMEISSFEKVFAKIRNVSTDLGTPASNVFIWNLVKNKEVTDGEALSMLAKMAFYVRVPNEDFLIKMEPLLYSSGFLHPEIRKISILSFATMIYKTFKNMPVDQVNDRLDRYLTYFYDGLINEPSYTLKIGYLMAIGNVQVGKIHKLLAPIIRGDISVSENPSHIRLMAIWAISKSVSNDYNAAHDLLWPVMSDYTLPLKLRIAAYDILIRQVPSMENILHIYWFMVYEKSEYLYNYHHTTIKSLANSLDPCDAKLRELTTKIMRFTKIHQPVPHELSASYMIDSIDRIYGHGESFRISLIHDEPTGNLEVIYLEHTIVEDPLNKFFSVTDKNILNILKKAAESIAPVKKMHVDAVLITYGRAVAAVHINEDLIGDFIGLTYPSLLKIWNNNVFGVKYQNIYEQTVISEMGLPVILETKTPTLYSIKLIHESTPQGSLKVGVDAKLWHHQDYAMSIYNPLVNIWHSIRRSSVLNAALPAQFIFGLDFEPKILKLQYPILDAEQLSTLGIMTHTKDITVVTDNEDNILETACPNCTHQVVVSKGDELKNKFEQTLDLQALGLQITAGIFDCENEITPYLINKEWMRALFKERKNSWDSILLHSILGIRQQLKNSVISPPMGSCGKIVKISPSATYPTSHVDMSFKISYENLDMINKIPSLLEEHKLNVLATLDAVSASTNASVESWYLNLGIDIPKGHLKNSLKAQIRRVTSENENLKICIDGQKIYSPIVGDPLKVGLTKEETNGKLIISMDHSDDDQCYRNETLVTITVKGELTNEQKKLFIKDSINSACKQDTAKIIIGFPMNLKTVNVSVITPYRSYDLIEVDLNIENNPPRLNGFGSDYNKNLWGFPLDNTRFDMKFLTLYSLGRKKMCSVYPKVVLTVDGGEIPYLIPLEWILVSGDCIYERFAIFVKNIDDKLALRIYRGDDVIEMIPSDNSTIQIKVNDEIIDPTLNGTYVPKNAQYFWTLKITKLGEHVIATMENEIIVIGYTEGSVSLMIDQTLHRRINGLCGNMDGTYKNKIPKTYRLTQDSMTS</sequence>
<evidence type="ECO:0000259" key="4">
    <source>
        <dbReference type="PROSITE" id="PS51211"/>
    </source>
</evidence>
<protein>
    <recommendedName>
        <fullName evidence="4">Vitellogenin domain-containing protein</fullName>
    </recommendedName>
</protein>
<dbReference type="SUPFAM" id="SSF56968">
    <property type="entry name" value="Lipovitellin-phosvitin complex, beta-sheet shell regions"/>
    <property type="match status" value="1"/>
</dbReference>
<feature type="domain" description="Vitellogenin" evidence="4">
    <location>
        <begin position="30"/>
        <end position="681"/>
    </location>
</feature>
<reference evidence="5" key="1">
    <citation type="submission" date="2021-04" db="EMBL/GenBank/DDBJ databases">
        <authorList>
            <person name="Chebbi M.A.C M."/>
        </authorList>
    </citation>
    <scope>NUCLEOTIDE SEQUENCE</scope>
</reference>
<evidence type="ECO:0000256" key="1">
    <source>
        <dbReference type="ARBA" id="ARBA00022729"/>
    </source>
</evidence>
<feature type="signal peptide" evidence="3">
    <location>
        <begin position="1"/>
        <end position="23"/>
    </location>
</feature>
<dbReference type="InterPro" id="IPR050733">
    <property type="entry name" value="Vitellogenin/Apolipophorin"/>
</dbReference>
<comment type="caution">
    <text evidence="5">The sequence shown here is derived from an EMBL/GenBank/DDBJ whole genome shotgun (WGS) entry which is preliminary data.</text>
</comment>
<dbReference type="InterPro" id="IPR001747">
    <property type="entry name" value="Vitellogenin_N"/>
</dbReference>
<dbReference type="SUPFAM" id="SSF48431">
    <property type="entry name" value="Lipovitellin-phosvitin complex, superhelical domain"/>
    <property type="match status" value="1"/>
</dbReference>
<feature type="chain" id="PRO_5035245993" description="Vitellogenin domain-containing protein" evidence="3">
    <location>
        <begin position="24"/>
        <end position="1403"/>
    </location>
</feature>
<organism evidence="5 6">
    <name type="scientific">Cotesia congregata</name>
    <name type="common">Parasitoid wasp</name>
    <name type="synonym">Apanteles congregatus</name>
    <dbReference type="NCBI Taxonomy" id="51543"/>
    <lineage>
        <taxon>Eukaryota</taxon>
        <taxon>Metazoa</taxon>
        <taxon>Ecdysozoa</taxon>
        <taxon>Arthropoda</taxon>
        <taxon>Hexapoda</taxon>
        <taxon>Insecta</taxon>
        <taxon>Pterygota</taxon>
        <taxon>Neoptera</taxon>
        <taxon>Endopterygota</taxon>
        <taxon>Hymenoptera</taxon>
        <taxon>Apocrita</taxon>
        <taxon>Ichneumonoidea</taxon>
        <taxon>Braconidae</taxon>
        <taxon>Microgastrinae</taxon>
        <taxon>Cotesia</taxon>
    </lineage>
</organism>
<proteinExistence type="predicted"/>
<gene>
    <name evidence="5" type="ORF">HICCMSTLAB_LOCUS8746</name>
</gene>
<dbReference type="PROSITE" id="PS51211">
    <property type="entry name" value="VITELLOGENIN"/>
    <property type="match status" value="1"/>
</dbReference>
<dbReference type="Pfam" id="PF01347">
    <property type="entry name" value="Vitellogenin_N"/>
    <property type="match status" value="1"/>
</dbReference>
<evidence type="ECO:0000313" key="5">
    <source>
        <dbReference type="EMBL" id="CAG5097525.1"/>
    </source>
</evidence>
<dbReference type="OrthoDB" id="5956066at2759"/>
<evidence type="ECO:0000256" key="3">
    <source>
        <dbReference type="SAM" id="SignalP"/>
    </source>
</evidence>
<dbReference type="Gene3D" id="2.30.230.10">
    <property type="entry name" value="Lipovitellin, beta-sheet shell regions, chain A"/>
    <property type="match status" value="1"/>
</dbReference>
<keyword evidence="1 3" id="KW-0732">Signal</keyword>
<dbReference type="GO" id="GO:0005319">
    <property type="term" value="F:lipid transporter activity"/>
    <property type="evidence" value="ECO:0007669"/>
    <property type="project" value="InterPro"/>
</dbReference>
<evidence type="ECO:0000256" key="2">
    <source>
        <dbReference type="PROSITE-ProRule" id="PRU00557"/>
    </source>
</evidence>